<evidence type="ECO:0000313" key="2">
    <source>
        <dbReference type="Proteomes" id="UP001150581"/>
    </source>
</evidence>
<keyword evidence="2" id="KW-1185">Reference proteome</keyword>
<comment type="caution">
    <text evidence="1">The sequence shown here is derived from an EMBL/GenBank/DDBJ whole genome shotgun (WGS) entry which is preliminary data.</text>
</comment>
<dbReference type="Proteomes" id="UP001150581">
    <property type="component" value="Unassembled WGS sequence"/>
</dbReference>
<organism evidence="1 2">
    <name type="scientific">Kickxella alabastrina</name>
    <dbReference type="NCBI Taxonomy" id="61397"/>
    <lineage>
        <taxon>Eukaryota</taxon>
        <taxon>Fungi</taxon>
        <taxon>Fungi incertae sedis</taxon>
        <taxon>Zoopagomycota</taxon>
        <taxon>Kickxellomycotina</taxon>
        <taxon>Kickxellomycetes</taxon>
        <taxon>Kickxellales</taxon>
        <taxon>Kickxellaceae</taxon>
        <taxon>Kickxella</taxon>
    </lineage>
</organism>
<sequence>MPRKATRKGLLRDFSPRVGYAYDLRMQYHCDLDDTDDPHPEDPRRTYWIHNLLERSDLLNLMHAVKIFPATDTQILRVHRNHYINSLEKTKVMERASLIDEQNKYDSVYLCSESYYCAKLSAGGLLSLCHEVVSGRLDSGFAIVRPPGHHACKSRAMGFCLLNNIAIAIEDILLNGLAERIMVVDWDIHHGNGIQDIFIRNPNVLYCSLHRYDGGDFYPASNEGNMDKVGKDAGRGFNINIPWVTSGMGDGDYLYAFNQLIIPVAKQFSPDFIIIASGFDAAICDPIGECDVSPECYATMTHMLNEINNGKIVLSLEGGYNLDAIANSALGCVKALLGIKWRAGFIPEQAIYNAYATLSAAEINGVSIGPQVYRDEWKADGGWDPKIEVPECFNAGPSVLGKEVVDEVVRIQKQYWKCL</sequence>
<gene>
    <name evidence="1" type="primary">HDA1</name>
    <name evidence="1" type="ORF">LPJ66_007765</name>
</gene>
<dbReference type="EMBL" id="JANBPG010001444">
    <property type="protein sequence ID" value="KAJ1889934.1"/>
    <property type="molecule type" value="Genomic_DNA"/>
</dbReference>
<reference evidence="1" key="1">
    <citation type="submission" date="2022-07" db="EMBL/GenBank/DDBJ databases">
        <title>Phylogenomic reconstructions and comparative analyses of Kickxellomycotina fungi.</title>
        <authorList>
            <person name="Reynolds N.K."/>
            <person name="Stajich J.E."/>
            <person name="Barry K."/>
            <person name="Grigoriev I.V."/>
            <person name="Crous P."/>
            <person name="Smith M.E."/>
        </authorList>
    </citation>
    <scope>NUCLEOTIDE SEQUENCE</scope>
    <source>
        <strain evidence="1">Benny 63K</strain>
    </source>
</reference>
<protein>
    <submittedName>
        <fullName evidence="1">Histone deacetylase hda1</fullName>
        <ecNumber evidence="1">3.5.1.98</ecNumber>
    </submittedName>
</protein>
<proteinExistence type="predicted"/>
<dbReference type="EC" id="3.5.1.98" evidence="1"/>
<name>A0ACC1IGA0_9FUNG</name>
<keyword evidence="1" id="KW-0378">Hydrolase</keyword>
<evidence type="ECO:0000313" key="1">
    <source>
        <dbReference type="EMBL" id="KAJ1889934.1"/>
    </source>
</evidence>
<accession>A0ACC1IGA0</accession>